<accession>X1PNS8</accession>
<sequence>MANKQMLHRDKRLFAFIDKNAVYIKAINSTNQALVKRRLY</sequence>
<organism evidence="1">
    <name type="scientific">marine sediment metagenome</name>
    <dbReference type="NCBI Taxonomy" id="412755"/>
    <lineage>
        <taxon>unclassified sequences</taxon>
        <taxon>metagenomes</taxon>
        <taxon>ecological metagenomes</taxon>
    </lineage>
</organism>
<name>X1PNS8_9ZZZZ</name>
<comment type="caution">
    <text evidence="1">The sequence shown here is derived from an EMBL/GenBank/DDBJ whole genome shotgun (WGS) entry which is preliminary data.</text>
</comment>
<evidence type="ECO:0000313" key="1">
    <source>
        <dbReference type="EMBL" id="GAI40690.1"/>
    </source>
</evidence>
<protein>
    <submittedName>
        <fullName evidence="1">Uncharacterized protein</fullName>
    </submittedName>
</protein>
<proteinExistence type="predicted"/>
<dbReference type="AlphaFoldDB" id="X1PNS8"/>
<dbReference type="EMBL" id="BARV01026418">
    <property type="protein sequence ID" value="GAI40690.1"/>
    <property type="molecule type" value="Genomic_DNA"/>
</dbReference>
<reference evidence="1" key="1">
    <citation type="journal article" date="2014" name="Front. Microbiol.">
        <title>High frequency of phylogenetically diverse reductive dehalogenase-homologous genes in deep subseafloor sedimentary metagenomes.</title>
        <authorList>
            <person name="Kawai M."/>
            <person name="Futagami T."/>
            <person name="Toyoda A."/>
            <person name="Takaki Y."/>
            <person name="Nishi S."/>
            <person name="Hori S."/>
            <person name="Arai W."/>
            <person name="Tsubouchi T."/>
            <person name="Morono Y."/>
            <person name="Uchiyama I."/>
            <person name="Ito T."/>
            <person name="Fujiyama A."/>
            <person name="Inagaki F."/>
            <person name="Takami H."/>
        </authorList>
    </citation>
    <scope>NUCLEOTIDE SEQUENCE</scope>
    <source>
        <strain evidence="1">Expedition CK06-06</strain>
    </source>
</reference>
<gene>
    <name evidence="1" type="ORF">S06H3_42683</name>
</gene>